<dbReference type="SUPFAM" id="SSF101690">
    <property type="entry name" value="PAZ domain"/>
    <property type="match status" value="1"/>
</dbReference>
<dbReference type="Pfam" id="PF16488">
    <property type="entry name" value="ArgoL2"/>
    <property type="match status" value="1"/>
</dbReference>
<dbReference type="InterPro" id="IPR036397">
    <property type="entry name" value="RNaseH_sf"/>
</dbReference>
<keyword evidence="5" id="KW-0687">Ribonucleoprotein</keyword>
<evidence type="ECO:0000256" key="5">
    <source>
        <dbReference type="ARBA" id="ARBA00023274"/>
    </source>
</evidence>
<dbReference type="InterPro" id="IPR032474">
    <property type="entry name" value="Argonaute_N"/>
</dbReference>
<dbReference type="PROSITE" id="PS50822">
    <property type="entry name" value="PIWI"/>
    <property type="match status" value="1"/>
</dbReference>
<evidence type="ECO:0000256" key="6">
    <source>
        <dbReference type="SAM" id="MobiDB-lite"/>
    </source>
</evidence>
<dbReference type="InterPro" id="IPR014811">
    <property type="entry name" value="ArgoL1"/>
</dbReference>
<dbReference type="CDD" id="cd02846">
    <property type="entry name" value="PAZ_argonaute_like"/>
    <property type="match status" value="1"/>
</dbReference>
<reference evidence="9" key="1">
    <citation type="submission" date="2019-03" db="EMBL/GenBank/DDBJ databases">
        <authorList>
            <person name="Wen F."/>
        </authorList>
    </citation>
    <scope>NUCLEOTIDE SEQUENCE</scope>
</reference>
<evidence type="ECO:0000259" key="8">
    <source>
        <dbReference type="PROSITE" id="PS50822"/>
    </source>
</evidence>
<evidence type="ECO:0000256" key="2">
    <source>
        <dbReference type="ARBA" id="ARBA00022491"/>
    </source>
</evidence>
<dbReference type="Pfam" id="PF02171">
    <property type="entry name" value="Piwi"/>
    <property type="match status" value="1"/>
</dbReference>
<dbReference type="Pfam" id="PF08699">
    <property type="entry name" value="ArgoL1"/>
    <property type="match status" value="1"/>
</dbReference>
<keyword evidence="4" id="KW-0943">RNA-mediated gene silencing</keyword>
<organism evidence="9">
    <name type="scientific">Helianthus tuberosus</name>
    <name type="common">Jerusalem artichoke</name>
    <name type="synonym">Helianthus tomentosus</name>
    <dbReference type="NCBI Taxonomy" id="4233"/>
    <lineage>
        <taxon>Eukaryota</taxon>
        <taxon>Viridiplantae</taxon>
        <taxon>Streptophyta</taxon>
        <taxon>Embryophyta</taxon>
        <taxon>Tracheophyta</taxon>
        <taxon>Spermatophyta</taxon>
        <taxon>Magnoliopsida</taxon>
        <taxon>eudicotyledons</taxon>
        <taxon>Gunneridae</taxon>
        <taxon>Pentapetalae</taxon>
        <taxon>asterids</taxon>
        <taxon>campanulids</taxon>
        <taxon>Asterales</taxon>
        <taxon>Asteraceae</taxon>
        <taxon>Asteroideae</taxon>
        <taxon>Heliantheae alliance</taxon>
        <taxon>Heliantheae</taxon>
        <taxon>Helianthus</taxon>
    </lineage>
</organism>
<dbReference type="SMART" id="SM00949">
    <property type="entry name" value="PAZ"/>
    <property type="match status" value="1"/>
</dbReference>
<evidence type="ECO:0000259" key="7">
    <source>
        <dbReference type="PROSITE" id="PS50821"/>
    </source>
</evidence>
<dbReference type="GO" id="GO:1990904">
    <property type="term" value="C:ribonucleoprotein complex"/>
    <property type="evidence" value="ECO:0007669"/>
    <property type="project" value="UniProtKB-KW"/>
</dbReference>
<dbReference type="InterPro" id="IPR032473">
    <property type="entry name" value="Argonaute_Mid_dom"/>
</dbReference>
<dbReference type="InterPro" id="IPR036085">
    <property type="entry name" value="PAZ_dom_sf"/>
</dbReference>
<dbReference type="Gene3D" id="3.30.420.10">
    <property type="entry name" value="Ribonuclease H-like superfamily/Ribonuclease H"/>
    <property type="match status" value="1"/>
</dbReference>
<dbReference type="GO" id="GO:0031047">
    <property type="term" value="P:regulatory ncRNA-mediated gene silencing"/>
    <property type="evidence" value="ECO:0007669"/>
    <property type="project" value="UniProtKB-KW"/>
</dbReference>
<dbReference type="Pfam" id="PF16487">
    <property type="entry name" value="ArgoMid"/>
    <property type="match status" value="1"/>
</dbReference>
<dbReference type="CDD" id="cd04657">
    <property type="entry name" value="Piwi_ago-like"/>
    <property type="match status" value="1"/>
</dbReference>
<feature type="compositionally biased region" description="Polar residues" evidence="6">
    <location>
        <begin position="107"/>
        <end position="117"/>
    </location>
</feature>
<evidence type="ECO:0000256" key="1">
    <source>
        <dbReference type="ARBA" id="ARBA00008201"/>
    </source>
</evidence>
<dbReference type="InterPro" id="IPR003165">
    <property type="entry name" value="Piwi"/>
</dbReference>
<dbReference type="Pfam" id="PF16486">
    <property type="entry name" value="ArgoN"/>
    <property type="match status" value="1"/>
</dbReference>
<dbReference type="FunFam" id="3.30.420.10:FF:000013">
    <property type="entry name" value="protein argonaute 10-like"/>
    <property type="match status" value="1"/>
</dbReference>
<evidence type="ECO:0000256" key="4">
    <source>
        <dbReference type="ARBA" id="ARBA00023158"/>
    </source>
</evidence>
<dbReference type="PROSITE" id="PS50821">
    <property type="entry name" value="PAZ"/>
    <property type="match status" value="1"/>
</dbReference>
<dbReference type="GO" id="GO:0006417">
    <property type="term" value="P:regulation of translation"/>
    <property type="evidence" value="ECO:0007669"/>
    <property type="project" value="UniProtKB-KW"/>
</dbReference>
<name>A0A4D6K558_HELTU</name>
<keyword evidence="3" id="KW-0810">Translation regulation</keyword>
<dbReference type="InterPro" id="IPR045246">
    <property type="entry name" value="Piwi_ago-like"/>
</dbReference>
<feature type="compositionally biased region" description="Low complexity" evidence="6">
    <location>
        <begin position="35"/>
        <end position="62"/>
    </location>
</feature>
<dbReference type="SMART" id="SM00950">
    <property type="entry name" value="Piwi"/>
    <property type="match status" value="1"/>
</dbReference>
<dbReference type="SUPFAM" id="SSF53098">
    <property type="entry name" value="Ribonuclease H-like"/>
    <property type="match status" value="1"/>
</dbReference>
<evidence type="ECO:0000313" key="9">
    <source>
        <dbReference type="EMBL" id="QCD25890.1"/>
    </source>
</evidence>
<dbReference type="InterPro" id="IPR012337">
    <property type="entry name" value="RNaseH-like_sf"/>
</dbReference>
<dbReference type="SMART" id="SM01163">
    <property type="entry name" value="DUF1785"/>
    <property type="match status" value="1"/>
</dbReference>
<evidence type="ECO:0000256" key="3">
    <source>
        <dbReference type="ARBA" id="ARBA00022845"/>
    </source>
</evidence>
<feature type="domain" description="PAZ" evidence="7">
    <location>
        <begin position="354"/>
        <end position="461"/>
    </location>
</feature>
<dbReference type="GO" id="GO:0003723">
    <property type="term" value="F:RNA binding"/>
    <property type="evidence" value="ECO:0007669"/>
    <property type="project" value="InterPro"/>
</dbReference>
<feature type="compositionally biased region" description="Gly residues" evidence="6">
    <location>
        <begin position="23"/>
        <end position="34"/>
    </location>
</feature>
<dbReference type="InterPro" id="IPR003100">
    <property type="entry name" value="PAZ_dom"/>
</dbReference>
<dbReference type="GO" id="GO:0051607">
    <property type="term" value="P:defense response to virus"/>
    <property type="evidence" value="ECO:0007669"/>
    <property type="project" value="UniProtKB-ARBA"/>
</dbReference>
<dbReference type="EMBL" id="MK703936">
    <property type="protein sequence ID" value="QCD25890.1"/>
    <property type="molecule type" value="mRNA"/>
</dbReference>
<keyword evidence="2" id="KW-0678">Repressor</keyword>
<feature type="compositionally biased region" description="Pro residues" evidence="6">
    <location>
        <begin position="10"/>
        <end position="22"/>
    </location>
</feature>
<accession>A0A4D6K558</accession>
<dbReference type="AlphaFoldDB" id="A0A4D6K558"/>
<feature type="domain" description="Piwi" evidence="8">
    <location>
        <begin position="636"/>
        <end position="951"/>
    </location>
</feature>
<dbReference type="Gene3D" id="3.40.50.2300">
    <property type="match status" value="1"/>
</dbReference>
<protein>
    <submittedName>
        <fullName evidence="9">Argonaute 5</fullName>
    </submittedName>
</protein>
<feature type="compositionally biased region" description="Low complexity" evidence="6">
    <location>
        <begin position="118"/>
        <end position="141"/>
    </location>
</feature>
<dbReference type="PANTHER" id="PTHR22891">
    <property type="entry name" value="EUKARYOTIC TRANSLATION INITIATION FACTOR 2C"/>
    <property type="match status" value="1"/>
</dbReference>
<proteinExistence type="evidence at transcript level"/>
<sequence>MSGRGRGRGGPPPGRGGPPPGRGGPSPGRGGPSPGRGNPPSGRGRGGVQPSTSVPSPQQPSGRGNAGPSVPVPVPSVSPSLPRVETLSISSPSAPPSQAPAGPRVTATGSGAQQPAMQQRPVQTPPAQQQVADAPLVPPSSSKKKISAPLRNGFGTIGRKCVIKANHFLVDLGQKDPHQYDVSISPEVTSKTKCKEIMKFLSSLYRASHLGNLLLAYDGKKSAFAAGPLPFESKEFAVTITEQDGRERDFRVTIKFAAKKDLHYLKQFLSGRQHDSPQETIQALDVVLRESASLGREVVGRSLFSAEFGQGVLGDGIEYWKGFYQSLRPTQMGLSLNIDMSARAFYEPRLVSDFIGEFLNKDLARSPLTDQERIKVKRALRGVRVEVHRENYMRRYKVQGLTIQPINQLTFPDETGAVISVVQYFRNKYNVHLRYPLLPAIQAGTDAKPTYLPTEICWLAGGQRYGLKLNEKQVTNLLRATCQRPRDREESIMKTMRSNKYNEDELVNKDFGMRVREQLTSIDARVLPPPPLQYHGSSEVKPLVGTWNMIDLKMINGGTVNYWAIANFSRQREDAVMRFCSELVQMCQNKGIVFNPQPLIRMVSTAPHNIEKALADIKSQCGAQLKKVAPDSQLQLLFVILPEAKGTYGRIKRVCETELGIVSQCCKPTHVMKLSKQYFENVAMKINVKVGGRNSVLSASLNGRLPYVTDRPTIIFGADVTHPSPGEDSAPSIAAVVASMDWPQVTKYKALVSAQPHRQEIIQDLYTKKGETHGGLIRELLISFKRSTGHKPHRIIFYRDGVSEGQFNEVLLNEMDHIRKACVSLEPNYLPPVTFIVVQKRHHTRFFPDKHGDRNSTDKSGNILPGTVVDTKICHPTEFDFYLCSHAGIQGTSRPTHYHVLYDENKFTADGLQMLTNSLCYTYARCTRSVSIVPPAYYAHLAAFRARSYMEGAELSDSDSRGGRATRERVAEVKPLPVIHESVKSVMFYC</sequence>
<dbReference type="FunFam" id="3.40.50.2300:FF:000110">
    <property type="entry name" value="Argonaute 10"/>
    <property type="match status" value="1"/>
</dbReference>
<dbReference type="Pfam" id="PF02170">
    <property type="entry name" value="PAZ"/>
    <property type="match status" value="1"/>
</dbReference>
<gene>
    <name evidence="9" type="primary">AGO5</name>
</gene>
<feature type="region of interest" description="Disordered" evidence="6">
    <location>
        <begin position="1"/>
        <end position="148"/>
    </location>
</feature>
<dbReference type="Gene3D" id="2.170.260.10">
    <property type="entry name" value="paz domain"/>
    <property type="match status" value="1"/>
</dbReference>
<comment type="similarity">
    <text evidence="1">Belongs to the argonaute family. Ago subfamily.</text>
</comment>
<dbReference type="InterPro" id="IPR032472">
    <property type="entry name" value="ArgoL2"/>
</dbReference>